<protein>
    <recommendedName>
        <fullName evidence="1">CRAL-TRIO domain-containing protein</fullName>
    </recommendedName>
</protein>
<dbReference type="PROSITE" id="PS50191">
    <property type="entry name" value="CRAL_TRIO"/>
    <property type="match status" value="1"/>
</dbReference>
<organism evidence="2 3">
    <name type="scientific">Allacma fusca</name>
    <dbReference type="NCBI Taxonomy" id="39272"/>
    <lineage>
        <taxon>Eukaryota</taxon>
        <taxon>Metazoa</taxon>
        <taxon>Ecdysozoa</taxon>
        <taxon>Arthropoda</taxon>
        <taxon>Hexapoda</taxon>
        <taxon>Collembola</taxon>
        <taxon>Symphypleona</taxon>
        <taxon>Sminthuridae</taxon>
        <taxon>Allacma</taxon>
    </lineage>
</organism>
<reference evidence="2" key="1">
    <citation type="submission" date="2021-06" db="EMBL/GenBank/DDBJ databases">
        <authorList>
            <person name="Hodson N. C."/>
            <person name="Mongue J. A."/>
            <person name="Jaron S. K."/>
        </authorList>
    </citation>
    <scope>NUCLEOTIDE SEQUENCE</scope>
</reference>
<keyword evidence="3" id="KW-1185">Reference proteome</keyword>
<dbReference type="Pfam" id="PF00650">
    <property type="entry name" value="CRAL_TRIO"/>
    <property type="match status" value="1"/>
</dbReference>
<dbReference type="Proteomes" id="UP000708208">
    <property type="component" value="Unassembled WGS sequence"/>
</dbReference>
<evidence type="ECO:0000313" key="3">
    <source>
        <dbReference type="Proteomes" id="UP000708208"/>
    </source>
</evidence>
<gene>
    <name evidence="2" type="ORF">AFUS01_LOCUS23398</name>
</gene>
<dbReference type="EMBL" id="CAJVCH010281520">
    <property type="protein sequence ID" value="CAG7784729.1"/>
    <property type="molecule type" value="Genomic_DNA"/>
</dbReference>
<sequence>SGYDDDGVPIWVAEMGKWDPRKSVEAGPERKRNFQLYEIQFLARCIASAQWNSSEDNPRKEFNLILDMEGYSSRQISSPETLDLQLWGARQYSNAFVYLKQATVVNGNFIFTTLWDLMKPILGNIQRTSYPNGSEVPTNTSHFWFTDEIG</sequence>
<comment type="caution">
    <text evidence="2">The sequence shown here is derived from an EMBL/GenBank/DDBJ whole genome shotgun (WGS) entry which is preliminary data.</text>
</comment>
<evidence type="ECO:0000313" key="2">
    <source>
        <dbReference type="EMBL" id="CAG7784729.1"/>
    </source>
</evidence>
<feature type="non-terminal residue" evidence="2">
    <location>
        <position position="1"/>
    </location>
</feature>
<accession>A0A8J2L008</accession>
<proteinExistence type="predicted"/>
<name>A0A8J2L008_9HEXA</name>
<dbReference type="CDD" id="cd00170">
    <property type="entry name" value="SEC14"/>
    <property type="match status" value="1"/>
</dbReference>
<dbReference type="AlphaFoldDB" id="A0A8J2L008"/>
<feature type="domain" description="CRAL-TRIO" evidence="1">
    <location>
        <begin position="1"/>
        <end position="122"/>
    </location>
</feature>
<dbReference type="InterPro" id="IPR001251">
    <property type="entry name" value="CRAL-TRIO_dom"/>
</dbReference>
<evidence type="ECO:0000259" key="1">
    <source>
        <dbReference type="PROSITE" id="PS50191"/>
    </source>
</evidence>